<dbReference type="EMBL" id="JADGJD010000288">
    <property type="protein sequence ID" value="KAJ3052501.1"/>
    <property type="molecule type" value="Genomic_DNA"/>
</dbReference>
<dbReference type="AlphaFoldDB" id="A0AAD5SG46"/>
<protein>
    <submittedName>
        <fullName evidence="1">Uncharacterized protein</fullName>
    </submittedName>
</protein>
<sequence>MSTSTQFKFTPAHECILTAREQKVSSASQKHKNTAHWPEEDTKVIIALICKLDRDHTRQQIAEEYLTNYVVPGDDWHPELQAVLNKVKWERQVLARAARRRVRIWVKRFFYSRDWAYKSVPSLTIKL</sequence>
<evidence type="ECO:0000313" key="2">
    <source>
        <dbReference type="Proteomes" id="UP001212841"/>
    </source>
</evidence>
<comment type="caution">
    <text evidence="1">The sequence shown here is derived from an EMBL/GenBank/DDBJ whole genome shotgun (WGS) entry which is preliminary data.</text>
</comment>
<gene>
    <name evidence="1" type="ORF">HK097_006140</name>
</gene>
<keyword evidence="2" id="KW-1185">Reference proteome</keyword>
<reference evidence="1" key="1">
    <citation type="submission" date="2020-05" db="EMBL/GenBank/DDBJ databases">
        <title>Phylogenomic resolution of chytrid fungi.</title>
        <authorList>
            <person name="Stajich J.E."/>
            <person name="Amses K."/>
            <person name="Simmons R."/>
            <person name="Seto K."/>
            <person name="Myers J."/>
            <person name="Bonds A."/>
            <person name="Quandt C.A."/>
            <person name="Barry K."/>
            <person name="Liu P."/>
            <person name="Grigoriev I."/>
            <person name="Longcore J.E."/>
            <person name="James T.Y."/>
        </authorList>
    </citation>
    <scope>NUCLEOTIDE SEQUENCE</scope>
    <source>
        <strain evidence="1">JEL0318</strain>
    </source>
</reference>
<accession>A0AAD5SG46</accession>
<proteinExistence type="predicted"/>
<dbReference type="Proteomes" id="UP001212841">
    <property type="component" value="Unassembled WGS sequence"/>
</dbReference>
<organism evidence="1 2">
    <name type="scientific">Rhizophlyctis rosea</name>
    <dbReference type="NCBI Taxonomy" id="64517"/>
    <lineage>
        <taxon>Eukaryota</taxon>
        <taxon>Fungi</taxon>
        <taxon>Fungi incertae sedis</taxon>
        <taxon>Chytridiomycota</taxon>
        <taxon>Chytridiomycota incertae sedis</taxon>
        <taxon>Chytridiomycetes</taxon>
        <taxon>Rhizophlyctidales</taxon>
        <taxon>Rhizophlyctidaceae</taxon>
        <taxon>Rhizophlyctis</taxon>
    </lineage>
</organism>
<name>A0AAD5SG46_9FUNG</name>
<evidence type="ECO:0000313" key="1">
    <source>
        <dbReference type="EMBL" id="KAJ3052501.1"/>
    </source>
</evidence>